<gene>
    <name evidence="6" type="ORF">PV328_011097</name>
</gene>
<organism evidence="6 7">
    <name type="scientific">Microctonus aethiopoides</name>
    <dbReference type="NCBI Taxonomy" id="144406"/>
    <lineage>
        <taxon>Eukaryota</taxon>
        <taxon>Metazoa</taxon>
        <taxon>Ecdysozoa</taxon>
        <taxon>Arthropoda</taxon>
        <taxon>Hexapoda</taxon>
        <taxon>Insecta</taxon>
        <taxon>Pterygota</taxon>
        <taxon>Neoptera</taxon>
        <taxon>Endopterygota</taxon>
        <taxon>Hymenoptera</taxon>
        <taxon>Apocrita</taxon>
        <taxon>Ichneumonoidea</taxon>
        <taxon>Braconidae</taxon>
        <taxon>Euphorinae</taxon>
        <taxon>Microctonus</taxon>
    </lineage>
</organism>
<evidence type="ECO:0000256" key="4">
    <source>
        <dbReference type="ARBA" id="ARBA00022753"/>
    </source>
</evidence>
<dbReference type="Pfam" id="PF08616">
    <property type="entry name" value="SPA"/>
    <property type="match status" value="1"/>
</dbReference>
<evidence type="ECO:0000259" key="5">
    <source>
        <dbReference type="PROSITE" id="PS50211"/>
    </source>
</evidence>
<accession>A0AA39C3U6</accession>
<dbReference type="InterPro" id="IPR037516">
    <property type="entry name" value="Tripartite_DENN"/>
</dbReference>
<reference evidence="6" key="1">
    <citation type="journal article" date="2023" name="bioRxiv">
        <title>Scaffold-level genome assemblies of two parasitoid biocontrol wasps reveal the parthenogenesis mechanism and an associated novel virus.</title>
        <authorList>
            <person name="Inwood S."/>
            <person name="Skelly J."/>
            <person name="Guhlin J."/>
            <person name="Harrop T."/>
            <person name="Goldson S."/>
            <person name="Dearden P."/>
        </authorList>
    </citation>
    <scope>NUCLEOTIDE SEQUENCE</scope>
    <source>
        <strain evidence="6">Irish</strain>
        <tissue evidence="6">Whole body</tissue>
    </source>
</reference>
<keyword evidence="7" id="KW-1185">Reference proteome</keyword>
<dbReference type="GO" id="GO:0031267">
    <property type="term" value="F:small GTPase binding"/>
    <property type="evidence" value="ECO:0007669"/>
    <property type="project" value="TreeGrafter"/>
</dbReference>
<evidence type="ECO:0000256" key="2">
    <source>
        <dbReference type="ARBA" id="ARBA00008641"/>
    </source>
</evidence>
<sequence>MAPLTVLMSCSIIEKDCNGDILWTWTYPTVSESQKCIITRKCNVQTEYSSVQSFVCSRHNDNWFYINCSEVFDTDKLPRIKQFALVLFTKDFNPEKYEVLCRILSKMYCKTGNTTEILKLYLSAYTNGTCTTQENGIFLSDDFDGERSINVDGSYIRELIKTFELETILIYTALLLKKRIIIYHHSLEQLLKWIKTIPTLMTHRRITDNLFPWVDLVSQEIADLKNNLHYVAGCMDSAVSTKVDLYDLLVNIPAREITIAPHAKDSFTMTKTHKEIALFMVQLCNNHLITEPQIISEIGEKTQELLNQLNTLTTIRDNDNSGKVKFCIKKLRECKLSSAVESFLINLAVAENLVM</sequence>
<evidence type="ECO:0000313" key="7">
    <source>
        <dbReference type="Proteomes" id="UP001168990"/>
    </source>
</evidence>
<evidence type="ECO:0000313" key="6">
    <source>
        <dbReference type="EMBL" id="KAK0157344.1"/>
    </source>
</evidence>
<comment type="caution">
    <text evidence="6">The sequence shown here is derived from an EMBL/GenBank/DDBJ whole genome shotgun (WGS) entry which is preliminary data.</text>
</comment>
<dbReference type="PANTHER" id="PTHR28544:SF1">
    <property type="entry name" value="DENN DOMAIN-CONTAINING PROTEIN 10-RELATED"/>
    <property type="match status" value="1"/>
</dbReference>
<evidence type="ECO:0000256" key="1">
    <source>
        <dbReference type="ARBA" id="ARBA00004603"/>
    </source>
</evidence>
<dbReference type="Proteomes" id="UP001168990">
    <property type="component" value="Unassembled WGS sequence"/>
</dbReference>
<dbReference type="AlphaFoldDB" id="A0AA39C3U6"/>
<evidence type="ECO:0000256" key="3">
    <source>
        <dbReference type="ARBA" id="ARBA00022658"/>
    </source>
</evidence>
<proteinExistence type="inferred from homology"/>
<protein>
    <recommendedName>
        <fullName evidence="5">UDENN domain-containing protein</fullName>
    </recommendedName>
</protein>
<reference evidence="6" key="2">
    <citation type="submission" date="2023-03" db="EMBL/GenBank/DDBJ databases">
        <authorList>
            <person name="Inwood S.N."/>
            <person name="Skelly J.G."/>
            <person name="Guhlin J."/>
            <person name="Harrop T.W.R."/>
            <person name="Goldson S.G."/>
            <person name="Dearden P.K."/>
        </authorList>
    </citation>
    <scope>NUCLEOTIDE SEQUENCE</scope>
    <source>
        <strain evidence="6">Irish</strain>
        <tissue evidence="6">Whole body</tissue>
    </source>
</reference>
<name>A0AA39C3U6_9HYME</name>
<dbReference type="InterPro" id="IPR042431">
    <property type="entry name" value="FAM45"/>
</dbReference>
<dbReference type="PANTHER" id="PTHR28544">
    <property type="entry name" value="PROTEIN FAM45A-RELATED"/>
    <property type="match status" value="1"/>
</dbReference>
<comment type="similarity">
    <text evidence="2">Belongs to the DENND10 family.</text>
</comment>
<dbReference type="GO" id="GO:2000641">
    <property type="term" value="P:regulation of early endosome to late endosome transport"/>
    <property type="evidence" value="ECO:0007669"/>
    <property type="project" value="TreeGrafter"/>
</dbReference>
<keyword evidence="4" id="KW-0967">Endosome</keyword>
<dbReference type="GO" id="GO:0005085">
    <property type="term" value="F:guanyl-nucleotide exchange factor activity"/>
    <property type="evidence" value="ECO:0007669"/>
    <property type="project" value="UniProtKB-KW"/>
</dbReference>
<dbReference type="PROSITE" id="PS50211">
    <property type="entry name" value="DENN"/>
    <property type="match status" value="1"/>
</dbReference>
<dbReference type="GO" id="GO:0015031">
    <property type="term" value="P:protein transport"/>
    <property type="evidence" value="ECO:0007669"/>
    <property type="project" value="TreeGrafter"/>
</dbReference>
<feature type="domain" description="UDENN" evidence="5">
    <location>
        <begin position="1"/>
        <end position="355"/>
    </location>
</feature>
<dbReference type="GO" id="GO:0005770">
    <property type="term" value="C:late endosome"/>
    <property type="evidence" value="ECO:0007669"/>
    <property type="project" value="UniProtKB-SubCell"/>
</dbReference>
<dbReference type="EMBL" id="JAQQBS010001425">
    <property type="protein sequence ID" value="KAK0157344.1"/>
    <property type="molecule type" value="Genomic_DNA"/>
</dbReference>
<comment type="subcellular location">
    <subcellularLocation>
        <location evidence="1">Late endosome</location>
    </subcellularLocation>
</comment>
<keyword evidence="3" id="KW-0344">Guanine-nucleotide releasing factor</keyword>